<reference evidence="9 10" key="1">
    <citation type="submission" date="2017-09" db="EMBL/GenBank/DDBJ databases">
        <title>Bacterial strain isolated from the female urinary microbiota.</title>
        <authorList>
            <person name="Thomas-White K."/>
            <person name="Kumar N."/>
            <person name="Forster S."/>
            <person name="Putonti C."/>
            <person name="Lawley T."/>
            <person name="Wolfe A.J."/>
        </authorList>
    </citation>
    <scope>NUCLEOTIDE SEQUENCE [LARGE SCALE GENOMIC DNA]</scope>
    <source>
        <strain evidence="9 10">UMB0683</strain>
    </source>
</reference>
<evidence type="ECO:0008006" key="11">
    <source>
        <dbReference type="Google" id="ProtNLM"/>
    </source>
</evidence>
<proteinExistence type="predicted"/>
<protein>
    <recommendedName>
        <fullName evidence="11">ATP-dependent Clp protease ATP-binding subunit</fullName>
    </recommendedName>
</protein>
<keyword evidence="6" id="KW-0175">Coiled coil</keyword>
<dbReference type="SMART" id="SM00382">
    <property type="entry name" value="AAA"/>
    <property type="match status" value="2"/>
</dbReference>
<dbReference type="GO" id="GO:0034605">
    <property type="term" value="P:cellular response to heat"/>
    <property type="evidence" value="ECO:0007669"/>
    <property type="project" value="TreeGrafter"/>
</dbReference>
<dbReference type="GO" id="GO:0005737">
    <property type="term" value="C:cytoplasm"/>
    <property type="evidence" value="ECO:0007669"/>
    <property type="project" value="TreeGrafter"/>
</dbReference>
<dbReference type="InterPro" id="IPR001270">
    <property type="entry name" value="ClpA/B"/>
</dbReference>
<dbReference type="PANTHER" id="PTHR11638">
    <property type="entry name" value="ATP-DEPENDENT CLP PROTEASE"/>
    <property type="match status" value="1"/>
</dbReference>
<dbReference type="Gene3D" id="1.10.8.60">
    <property type="match status" value="2"/>
</dbReference>
<dbReference type="InterPro" id="IPR027417">
    <property type="entry name" value="P-loop_NTPase"/>
</dbReference>
<evidence type="ECO:0000256" key="3">
    <source>
        <dbReference type="ARBA" id="ARBA00022840"/>
    </source>
</evidence>
<keyword evidence="1" id="KW-0677">Repeat</keyword>
<dbReference type="Pfam" id="PF10431">
    <property type="entry name" value="ClpB_D2-small"/>
    <property type="match status" value="1"/>
</dbReference>
<gene>
    <name evidence="9" type="ORF">CK797_00215</name>
</gene>
<feature type="coiled-coil region" evidence="6">
    <location>
        <begin position="465"/>
        <end position="512"/>
    </location>
</feature>
<dbReference type="EMBL" id="PNFV01000001">
    <property type="protein sequence ID" value="PMB83262.1"/>
    <property type="molecule type" value="Genomic_DNA"/>
</dbReference>
<dbReference type="Pfam" id="PF17871">
    <property type="entry name" value="AAA_lid_9"/>
    <property type="match status" value="1"/>
</dbReference>
<dbReference type="GO" id="GO:0005524">
    <property type="term" value="F:ATP binding"/>
    <property type="evidence" value="ECO:0007669"/>
    <property type="project" value="UniProtKB-KW"/>
</dbReference>
<dbReference type="OrthoDB" id="9803641at2"/>
<organism evidence="9 10">
    <name type="scientific">Limosilactobacillus pontis</name>
    <dbReference type="NCBI Taxonomy" id="35787"/>
    <lineage>
        <taxon>Bacteria</taxon>
        <taxon>Bacillati</taxon>
        <taxon>Bacillota</taxon>
        <taxon>Bacilli</taxon>
        <taxon>Lactobacillales</taxon>
        <taxon>Lactobacillaceae</taxon>
        <taxon>Limosilactobacillus</taxon>
    </lineage>
</organism>
<dbReference type="InterPro" id="IPR019489">
    <property type="entry name" value="Clp_ATPase_C"/>
</dbReference>
<dbReference type="GO" id="GO:0016887">
    <property type="term" value="F:ATP hydrolysis activity"/>
    <property type="evidence" value="ECO:0007669"/>
    <property type="project" value="InterPro"/>
</dbReference>
<feature type="domain" description="AAA+ ATPase" evidence="7">
    <location>
        <begin position="259"/>
        <end position="397"/>
    </location>
</feature>
<evidence type="ECO:0000259" key="7">
    <source>
        <dbReference type="SMART" id="SM00382"/>
    </source>
</evidence>
<evidence type="ECO:0000313" key="9">
    <source>
        <dbReference type="EMBL" id="PMB83262.1"/>
    </source>
</evidence>
<evidence type="ECO:0000313" key="10">
    <source>
        <dbReference type="Proteomes" id="UP000239920"/>
    </source>
</evidence>
<keyword evidence="2" id="KW-0547">Nucleotide-binding</keyword>
<accession>A0A2J6NPL1</accession>
<dbReference type="InterPro" id="IPR050130">
    <property type="entry name" value="ClpA_ClpB"/>
</dbReference>
<keyword evidence="4" id="KW-0143">Chaperone</keyword>
<dbReference type="InterPro" id="IPR003593">
    <property type="entry name" value="AAA+_ATPase"/>
</dbReference>
<dbReference type="Gene3D" id="1.10.1780.10">
    <property type="entry name" value="Clp, N-terminal domain"/>
    <property type="match status" value="1"/>
</dbReference>
<dbReference type="PANTHER" id="PTHR11638:SF18">
    <property type="entry name" value="HEAT SHOCK PROTEIN 104"/>
    <property type="match status" value="1"/>
</dbReference>
<dbReference type="InterPro" id="IPR003959">
    <property type="entry name" value="ATPase_AAA_core"/>
</dbReference>
<comment type="caution">
    <text evidence="9">The sequence shown here is derived from an EMBL/GenBank/DDBJ whole genome shotgun (WGS) entry which is preliminary data.</text>
</comment>
<dbReference type="Pfam" id="PF13191">
    <property type="entry name" value="AAA_16"/>
    <property type="match status" value="1"/>
</dbReference>
<dbReference type="Gene3D" id="4.10.860.10">
    <property type="entry name" value="UVR domain"/>
    <property type="match status" value="1"/>
</dbReference>
<dbReference type="Gene3D" id="3.40.50.300">
    <property type="entry name" value="P-loop containing nucleotide triphosphate hydrolases"/>
    <property type="match status" value="2"/>
</dbReference>
<dbReference type="RefSeq" id="WP_104687822.1">
    <property type="nucleotide sequence ID" value="NZ_JBKTHY010000004.1"/>
</dbReference>
<dbReference type="InterPro" id="IPR041664">
    <property type="entry name" value="AAA_16"/>
</dbReference>
<feature type="domain" description="Clp ATPase C-terminal" evidence="8">
    <location>
        <begin position="759"/>
        <end position="848"/>
    </location>
</feature>
<keyword evidence="3" id="KW-0067">ATP-binding</keyword>
<evidence type="ECO:0000256" key="4">
    <source>
        <dbReference type="ARBA" id="ARBA00023186"/>
    </source>
</evidence>
<dbReference type="Proteomes" id="UP000239920">
    <property type="component" value="Unassembled WGS sequence"/>
</dbReference>
<name>A0A2J6NPL1_9LACO</name>
<feature type="domain" description="AAA+ ATPase" evidence="7">
    <location>
        <begin position="596"/>
        <end position="723"/>
    </location>
</feature>
<comment type="function">
    <text evidence="5">Part of a stress-induced multi-chaperone system, it is involved in the recovery of the cell from heat-induced damage, in cooperation with DnaK, DnaJ and GrpE. Acts before DnaK, in the processing of protein aggregates. Protein binding stimulates the ATPase activity; ATP hydrolysis unfolds the denatured protein aggregates, which probably helps expose new hydrophobic binding sites on the surface of ClpB-bound aggregates, contributing to the solubilization and refolding of denatured protein aggregates by DnaK.</text>
</comment>
<dbReference type="AlphaFoldDB" id="A0A2J6NPL1"/>
<dbReference type="CDD" id="cd19499">
    <property type="entry name" value="RecA-like_ClpB_Hsp104-like"/>
    <property type="match status" value="1"/>
</dbReference>
<dbReference type="SUPFAM" id="SSF52540">
    <property type="entry name" value="P-loop containing nucleoside triphosphate hydrolases"/>
    <property type="match status" value="2"/>
</dbReference>
<evidence type="ECO:0000256" key="1">
    <source>
        <dbReference type="ARBA" id="ARBA00022737"/>
    </source>
</evidence>
<evidence type="ECO:0000256" key="6">
    <source>
        <dbReference type="SAM" id="Coils"/>
    </source>
</evidence>
<evidence type="ECO:0000256" key="5">
    <source>
        <dbReference type="ARBA" id="ARBA00025613"/>
    </source>
</evidence>
<dbReference type="InterPro" id="IPR036628">
    <property type="entry name" value="Clp_N_dom_sf"/>
</dbReference>
<sequence>MFKITYQGQQAFALAKNISNKYKRSIIETQDLVAALAETNDSSAGKILFDRYVTRFDIQREIATAQSVTAHSQDDPSLVYAGMNDSQAFENKIKSNPVPFIKEPGNNPVTIIDREYHVSDYVLHGLNYAQALLQQRSTTEIETQDLLLGMVDVQDSNAFWLLLKLLIMRMHGFYANAYTNVVLSKLDLDWYRDGYETNRRKQKKALAAQLVNKLTNPDYSILKEYGRDLTQLAREKKLAPVVGRDDEIKHLALVLNRRQKSNALLIGPAGVGKTAIAEGLAQRIATGHLPTLKAKRLIALDPDRFATLMARAASAEVINHLLAELTQRQDVILFIDEVQVLRHRGGLGLFDMLKPALARGELQLIGATTPTEAQDFFDNDTALQRRFATIMVKPLTRSQADQVVATASIPYENFYRANYTTAAKLTAVDLASAYLATPLPDAALTILDNAGALVTAHTGTTSPDSQDYIQQLQALENQLATARTKSLNDDQVHQLKRAISDLQARYAVQKANGDQKQYTAKITEQAVIKATAGILGRSLSKQDVRIAKQRRTAESTSIFKLEKHLQDHIIGQNQAVSELSQAIMIAKAGLRKTGAPIGSFFFAGLTGTGKTETAKQLAIAEFGSDQNLLRFNMPDFNGFDGQDLFVTSLLQQVTAHPNAVILLDEIEKAKPALDHILLSIMDEGVLLPNFNLNPDFSKSIIIMTSNIGAAQLLEQHVGFTSASANDNQSSYDTVRQAMQKRFAPEFLNRLTKIIVFNRLQSSDLSKIANLLLENKQRLLLEKDVHLVWDQSLPDYIVARYADPNAGARPLERGIDQTIMGPLAVKLLRHEVLPGQIIKLSVANEQLSIEVA</sequence>
<dbReference type="SMART" id="SM01086">
    <property type="entry name" value="ClpB_D2-small"/>
    <property type="match status" value="1"/>
</dbReference>
<dbReference type="PRINTS" id="PR00300">
    <property type="entry name" value="CLPPROTEASEA"/>
</dbReference>
<evidence type="ECO:0000259" key="8">
    <source>
        <dbReference type="SMART" id="SM01086"/>
    </source>
</evidence>
<dbReference type="CDD" id="cd00009">
    <property type="entry name" value="AAA"/>
    <property type="match status" value="1"/>
</dbReference>
<dbReference type="InterPro" id="IPR041546">
    <property type="entry name" value="ClpA/ClpB_AAA_lid"/>
</dbReference>
<evidence type="ECO:0000256" key="2">
    <source>
        <dbReference type="ARBA" id="ARBA00022741"/>
    </source>
</evidence>
<dbReference type="Pfam" id="PF07724">
    <property type="entry name" value="AAA_2"/>
    <property type="match status" value="1"/>
</dbReference>